<organism evidence="1 2">
    <name type="scientific">Dovyalis caffra</name>
    <dbReference type="NCBI Taxonomy" id="77055"/>
    <lineage>
        <taxon>Eukaryota</taxon>
        <taxon>Viridiplantae</taxon>
        <taxon>Streptophyta</taxon>
        <taxon>Embryophyta</taxon>
        <taxon>Tracheophyta</taxon>
        <taxon>Spermatophyta</taxon>
        <taxon>Magnoliopsida</taxon>
        <taxon>eudicotyledons</taxon>
        <taxon>Gunneridae</taxon>
        <taxon>Pentapetalae</taxon>
        <taxon>rosids</taxon>
        <taxon>fabids</taxon>
        <taxon>Malpighiales</taxon>
        <taxon>Salicaceae</taxon>
        <taxon>Flacourtieae</taxon>
        <taxon>Dovyalis</taxon>
    </lineage>
</organism>
<evidence type="ECO:0000313" key="2">
    <source>
        <dbReference type="Proteomes" id="UP001314170"/>
    </source>
</evidence>
<name>A0AAV1QQC7_9ROSI</name>
<dbReference type="AlphaFoldDB" id="A0AAV1QQC7"/>
<dbReference type="EMBL" id="CAWUPB010000058">
    <property type="protein sequence ID" value="CAK7323073.1"/>
    <property type="molecule type" value="Genomic_DNA"/>
</dbReference>
<dbReference type="Proteomes" id="UP001314170">
    <property type="component" value="Unassembled WGS sequence"/>
</dbReference>
<evidence type="ECO:0000313" key="1">
    <source>
        <dbReference type="EMBL" id="CAK7323073.1"/>
    </source>
</evidence>
<sequence length="122" mass="14026">MVIWMDTKIKREDGLTKDRLSTNNHHCKENEWRIQTILLYHVFSGYNGHARWLTVHCMLARSDVLCVGYSNLRTGSQECCMLARNIGVLARNRGVLSTISLHAGYSKVKSIENFELKSKDLE</sequence>
<protein>
    <submittedName>
        <fullName evidence="1">Uncharacterized protein</fullName>
    </submittedName>
</protein>
<gene>
    <name evidence="1" type="ORF">DCAF_LOCUS689</name>
</gene>
<keyword evidence="2" id="KW-1185">Reference proteome</keyword>
<comment type="caution">
    <text evidence="1">The sequence shown here is derived from an EMBL/GenBank/DDBJ whole genome shotgun (WGS) entry which is preliminary data.</text>
</comment>
<accession>A0AAV1QQC7</accession>
<reference evidence="1 2" key="1">
    <citation type="submission" date="2024-01" db="EMBL/GenBank/DDBJ databases">
        <authorList>
            <person name="Waweru B."/>
        </authorList>
    </citation>
    <scope>NUCLEOTIDE SEQUENCE [LARGE SCALE GENOMIC DNA]</scope>
</reference>
<proteinExistence type="predicted"/>